<gene>
    <name evidence="1" type="ORF">NOXIFER_285</name>
</gene>
<dbReference type="EMBL" id="MF063068">
    <property type="protein sequence ID" value="ARV77450.1"/>
    <property type="molecule type" value="Genomic_DNA"/>
</dbReference>
<organism evidence="1 2">
    <name type="scientific">Pseudomonas phage Noxifer</name>
    <dbReference type="NCBI Taxonomy" id="2006684"/>
    <lineage>
        <taxon>Viruses</taxon>
        <taxon>Duplodnaviria</taxon>
        <taxon>Heunggongvirae</taxon>
        <taxon>Uroviricota</taxon>
        <taxon>Caudoviricetes</taxon>
        <taxon>Chimalliviridae</taxon>
        <taxon>Noxifervirus</taxon>
        <taxon>Noxifervirus noxifer</taxon>
    </lineage>
</organism>
<name>A0A1Y0SVJ7_9CAUD</name>
<evidence type="ECO:0000313" key="1">
    <source>
        <dbReference type="EMBL" id="ARV77450.1"/>
    </source>
</evidence>
<reference evidence="1 2" key="1">
    <citation type="submission" date="2017-05" db="EMBL/GenBank/DDBJ databases">
        <authorList>
            <person name="Song R."/>
            <person name="Chenine A.L."/>
            <person name="Ruprecht R.M."/>
        </authorList>
    </citation>
    <scope>NUCLEOTIDE SEQUENCE [LARGE SCALE GENOMIC DNA]</scope>
</reference>
<evidence type="ECO:0000313" key="2">
    <source>
        <dbReference type="Proteomes" id="UP000224829"/>
    </source>
</evidence>
<protein>
    <submittedName>
        <fullName evidence="1">Uncharacterized protein</fullName>
    </submittedName>
</protein>
<proteinExistence type="predicted"/>
<dbReference type="Proteomes" id="UP000224829">
    <property type="component" value="Segment"/>
</dbReference>
<keyword evidence="2" id="KW-1185">Reference proteome</keyword>
<accession>A0A1Y0SVJ7</accession>
<sequence>MEALCTLFTIYFFYRSYAVYGFLTGPLADANIQILTERFITGPRAGFISCFDGSLRGITIGWVSTLGYPLLTTAVILHTCVTAAGITTAIQRHWAKL</sequence>